<keyword evidence="8 10" id="KW-0675">Receptor</keyword>
<dbReference type="PANTHER" id="PTHR24082">
    <property type="entry name" value="NUCLEAR HORMONE RECEPTOR"/>
    <property type="match status" value="1"/>
</dbReference>
<evidence type="ECO:0000256" key="8">
    <source>
        <dbReference type="ARBA" id="ARBA00023170"/>
    </source>
</evidence>
<feature type="domain" description="NR LBD" evidence="12">
    <location>
        <begin position="169"/>
        <end position="395"/>
    </location>
</feature>
<name>A0A1B6EGZ0_9HEMI</name>
<evidence type="ECO:0008006" key="14">
    <source>
        <dbReference type="Google" id="ProtNLM"/>
    </source>
</evidence>
<dbReference type="Gene3D" id="3.30.50.10">
    <property type="entry name" value="Erythroid Transcription Factor GATA-1, subunit A"/>
    <property type="match status" value="1"/>
</dbReference>
<keyword evidence="2 10" id="KW-0479">Metal-binding</keyword>
<dbReference type="PANTHER" id="PTHR24082:SF283">
    <property type="entry name" value="NUCLEAR HORMONE RECEPTOR HR96"/>
    <property type="match status" value="1"/>
</dbReference>
<evidence type="ECO:0000256" key="7">
    <source>
        <dbReference type="ARBA" id="ARBA00023163"/>
    </source>
</evidence>
<dbReference type="GO" id="GO:0045944">
    <property type="term" value="P:positive regulation of transcription by RNA polymerase II"/>
    <property type="evidence" value="ECO:0007669"/>
    <property type="project" value="TreeGrafter"/>
</dbReference>
<dbReference type="GO" id="GO:0008270">
    <property type="term" value="F:zinc ion binding"/>
    <property type="evidence" value="ECO:0007669"/>
    <property type="project" value="UniProtKB-KW"/>
</dbReference>
<keyword evidence="7 10" id="KW-0804">Transcription</keyword>
<proteinExistence type="inferred from homology"/>
<evidence type="ECO:0000259" key="11">
    <source>
        <dbReference type="PROSITE" id="PS51030"/>
    </source>
</evidence>
<dbReference type="GO" id="GO:0005634">
    <property type="term" value="C:nucleus"/>
    <property type="evidence" value="ECO:0007669"/>
    <property type="project" value="UniProtKB-SubCell"/>
</dbReference>
<protein>
    <recommendedName>
        <fullName evidence="14">Nuclear receptor domain-containing protein</fullName>
    </recommendedName>
</protein>
<dbReference type="AlphaFoldDB" id="A0A1B6EGZ0"/>
<dbReference type="Gene3D" id="1.10.565.10">
    <property type="entry name" value="Retinoid X Receptor"/>
    <property type="match status" value="1"/>
</dbReference>
<evidence type="ECO:0000256" key="1">
    <source>
        <dbReference type="ARBA" id="ARBA00004123"/>
    </source>
</evidence>
<keyword evidence="4 10" id="KW-0862">Zinc</keyword>
<sequence length="395" mass="45894">MSNQGIEAFDSKVCGVCGDIALGYNFNAVTCESCKAFFRRNALKVKTFHCPFQEKCNLTAVTRRFCQKCRLEKCFLIGMKKELILSPEEKEIKRRKIMANKSVESKPCCDLIRNETKIDSATAQTNFNHFSFTYSLPNTITSIIYKAVELEFEPCSVTRTSVSNELTSTELERLDELINANEDFFAPISIETLLVGHIKDIITLTAIAVRRLIKMSKLISAFKNMCQDDQMALLKGGCTELMILRSVMTYDPNKNTWKIPYSKKEIKDLKIDVLKEAKSNIYDEHQQFLRTFNEEWRTNQNIMLLLSAIILFSPERPKIIHRDVVKLEQNSYYYLLRRYLESIYPGCKARSTFLKLIQKVSELHQINENHIKFFLDFNPHDIEPLLIEIFDLKMH</sequence>
<keyword evidence="3 10" id="KW-0863">Zinc-finger</keyword>
<dbReference type="EMBL" id="GEDC01000138">
    <property type="protein sequence ID" value="JAS37160.1"/>
    <property type="molecule type" value="Transcribed_RNA"/>
</dbReference>
<keyword evidence="6 10" id="KW-0238">DNA-binding</keyword>
<dbReference type="InterPro" id="IPR001628">
    <property type="entry name" value="Znf_hrmn_rcpt"/>
</dbReference>
<dbReference type="PRINTS" id="PR00047">
    <property type="entry name" value="STROIDFINGER"/>
</dbReference>
<dbReference type="FunFam" id="1.10.565.10:FF:000035">
    <property type="entry name" value="Nuclear hormone receptor HR96"/>
    <property type="match status" value="1"/>
</dbReference>
<dbReference type="PROSITE" id="PS51843">
    <property type="entry name" value="NR_LBD"/>
    <property type="match status" value="1"/>
</dbReference>
<dbReference type="PRINTS" id="PR00398">
    <property type="entry name" value="STRDHORMONER"/>
</dbReference>
<dbReference type="Pfam" id="PF00105">
    <property type="entry name" value="zf-C4"/>
    <property type="match status" value="1"/>
</dbReference>
<dbReference type="PROSITE" id="PS51030">
    <property type="entry name" value="NUCLEAR_REC_DBD_2"/>
    <property type="match status" value="1"/>
</dbReference>
<dbReference type="CDD" id="cd06929">
    <property type="entry name" value="NR_LBD_F1"/>
    <property type="match status" value="1"/>
</dbReference>
<dbReference type="SUPFAM" id="SSF57716">
    <property type="entry name" value="Glucocorticoid receptor-like (DNA-binding domain)"/>
    <property type="match status" value="1"/>
</dbReference>
<comment type="similarity">
    <text evidence="10">Belongs to the nuclear hormone receptor family.</text>
</comment>
<evidence type="ECO:0000256" key="10">
    <source>
        <dbReference type="RuleBase" id="RU004334"/>
    </source>
</evidence>
<evidence type="ECO:0000256" key="3">
    <source>
        <dbReference type="ARBA" id="ARBA00022771"/>
    </source>
</evidence>
<organism evidence="13">
    <name type="scientific">Clastoptera arizonana</name>
    <name type="common">Arizona spittle bug</name>
    <dbReference type="NCBI Taxonomy" id="38151"/>
    <lineage>
        <taxon>Eukaryota</taxon>
        <taxon>Metazoa</taxon>
        <taxon>Ecdysozoa</taxon>
        <taxon>Arthropoda</taxon>
        <taxon>Hexapoda</taxon>
        <taxon>Insecta</taxon>
        <taxon>Pterygota</taxon>
        <taxon>Neoptera</taxon>
        <taxon>Paraneoptera</taxon>
        <taxon>Hemiptera</taxon>
        <taxon>Auchenorrhyncha</taxon>
        <taxon>Cercopoidea</taxon>
        <taxon>Clastopteridae</taxon>
        <taxon>Clastoptera</taxon>
    </lineage>
</organism>
<dbReference type="Pfam" id="PF00104">
    <property type="entry name" value="Hormone_recep"/>
    <property type="match status" value="1"/>
</dbReference>
<reference evidence="13" key="1">
    <citation type="submission" date="2015-12" db="EMBL/GenBank/DDBJ databases">
        <title>De novo transcriptome assembly of four potential Pierce s Disease insect vectors from Arizona vineyards.</title>
        <authorList>
            <person name="Tassone E.E."/>
        </authorList>
    </citation>
    <scope>NUCLEOTIDE SEQUENCE</scope>
</reference>
<dbReference type="GO" id="GO:0000122">
    <property type="term" value="P:negative regulation of transcription by RNA polymerase II"/>
    <property type="evidence" value="ECO:0007669"/>
    <property type="project" value="TreeGrafter"/>
</dbReference>
<evidence type="ECO:0000259" key="12">
    <source>
        <dbReference type="PROSITE" id="PS51843"/>
    </source>
</evidence>
<accession>A0A1B6EGZ0</accession>
<evidence type="ECO:0000313" key="13">
    <source>
        <dbReference type="EMBL" id="JAS37160.1"/>
    </source>
</evidence>
<evidence type="ECO:0000256" key="6">
    <source>
        <dbReference type="ARBA" id="ARBA00023125"/>
    </source>
</evidence>
<evidence type="ECO:0000256" key="4">
    <source>
        <dbReference type="ARBA" id="ARBA00022833"/>
    </source>
</evidence>
<gene>
    <name evidence="13" type="ORF">g.7112</name>
</gene>
<dbReference type="InterPro" id="IPR001723">
    <property type="entry name" value="Nuclear_hrmn_rcpt"/>
</dbReference>
<dbReference type="PROSITE" id="PS00031">
    <property type="entry name" value="NUCLEAR_REC_DBD_1"/>
    <property type="match status" value="1"/>
</dbReference>
<dbReference type="SMART" id="SM00399">
    <property type="entry name" value="ZnF_C4"/>
    <property type="match status" value="1"/>
</dbReference>
<comment type="subcellular location">
    <subcellularLocation>
        <location evidence="1 10">Nucleus</location>
    </subcellularLocation>
</comment>
<dbReference type="InterPro" id="IPR050234">
    <property type="entry name" value="Nuclear_hormone_rcpt_NR1"/>
</dbReference>
<keyword evidence="9 10" id="KW-0539">Nucleus</keyword>
<evidence type="ECO:0000256" key="5">
    <source>
        <dbReference type="ARBA" id="ARBA00023015"/>
    </source>
</evidence>
<dbReference type="GO" id="GO:0030154">
    <property type="term" value="P:cell differentiation"/>
    <property type="evidence" value="ECO:0007669"/>
    <property type="project" value="TreeGrafter"/>
</dbReference>
<dbReference type="SMART" id="SM00430">
    <property type="entry name" value="HOLI"/>
    <property type="match status" value="1"/>
</dbReference>
<dbReference type="InterPro" id="IPR013088">
    <property type="entry name" value="Znf_NHR/GATA"/>
</dbReference>
<keyword evidence="5 10" id="KW-0805">Transcription regulation</keyword>
<dbReference type="InterPro" id="IPR035500">
    <property type="entry name" value="NHR-like_dom_sf"/>
</dbReference>
<dbReference type="SUPFAM" id="SSF48508">
    <property type="entry name" value="Nuclear receptor ligand-binding domain"/>
    <property type="match status" value="1"/>
</dbReference>
<evidence type="ECO:0000256" key="9">
    <source>
        <dbReference type="ARBA" id="ARBA00023242"/>
    </source>
</evidence>
<feature type="domain" description="Nuclear receptor" evidence="11">
    <location>
        <begin position="11"/>
        <end position="86"/>
    </location>
</feature>
<dbReference type="GO" id="GO:0004879">
    <property type="term" value="F:nuclear receptor activity"/>
    <property type="evidence" value="ECO:0007669"/>
    <property type="project" value="TreeGrafter"/>
</dbReference>
<dbReference type="GO" id="GO:0000978">
    <property type="term" value="F:RNA polymerase II cis-regulatory region sequence-specific DNA binding"/>
    <property type="evidence" value="ECO:0007669"/>
    <property type="project" value="TreeGrafter"/>
</dbReference>
<dbReference type="InterPro" id="IPR000536">
    <property type="entry name" value="Nucl_hrmn_rcpt_lig-bd"/>
</dbReference>
<evidence type="ECO:0000256" key="2">
    <source>
        <dbReference type="ARBA" id="ARBA00022723"/>
    </source>
</evidence>